<keyword evidence="2" id="KW-1185">Reference proteome</keyword>
<comment type="caution">
    <text evidence="1">The sequence shown here is derived from an EMBL/GenBank/DDBJ whole genome shotgun (WGS) entry which is preliminary data.</text>
</comment>
<evidence type="ECO:0000313" key="2">
    <source>
        <dbReference type="Proteomes" id="UP001174909"/>
    </source>
</evidence>
<evidence type="ECO:0000313" key="1">
    <source>
        <dbReference type="EMBL" id="CAI7997683.1"/>
    </source>
</evidence>
<proteinExistence type="predicted"/>
<accession>A0AA35QZ12</accession>
<organism evidence="1 2">
    <name type="scientific">Geodia barretti</name>
    <name type="common">Barrett's horny sponge</name>
    <dbReference type="NCBI Taxonomy" id="519541"/>
    <lineage>
        <taxon>Eukaryota</taxon>
        <taxon>Metazoa</taxon>
        <taxon>Porifera</taxon>
        <taxon>Demospongiae</taxon>
        <taxon>Heteroscleromorpha</taxon>
        <taxon>Tetractinellida</taxon>
        <taxon>Astrophorina</taxon>
        <taxon>Geodiidae</taxon>
        <taxon>Geodia</taxon>
    </lineage>
</organism>
<dbReference type="SUPFAM" id="SSF74784">
    <property type="entry name" value="Translin"/>
    <property type="match status" value="1"/>
</dbReference>
<dbReference type="Proteomes" id="UP001174909">
    <property type="component" value="Unassembled WGS sequence"/>
</dbReference>
<dbReference type="InterPro" id="IPR036081">
    <property type="entry name" value="Translin_sf"/>
</dbReference>
<name>A0AA35QZ12_GEOBA</name>
<protein>
    <submittedName>
        <fullName evidence="1">Uncharacterized protein</fullName>
    </submittedName>
</protein>
<sequence length="97" mass="10975">MPTRYGPQLAALSAQAVEELSARHRAREQALGVSRQVIRNSANAIRAVHRNDFDEARRLIAEAGSRLAETRSIRVDNPEIYYAGFLSDARKDLRRRT</sequence>
<dbReference type="GO" id="GO:0043565">
    <property type="term" value="F:sequence-specific DNA binding"/>
    <property type="evidence" value="ECO:0007669"/>
    <property type="project" value="InterPro"/>
</dbReference>
<dbReference type="AlphaFoldDB" id="A0AA35QZ12"/>
<gene>
    <name evidence="1" type="ORF">GBAR_LOCUS2215</name>
</gene>
<reference evidence="1" key="1">
    <citation type="submission" date="2023-03" db="EMBL/GenBank/DDBJ databases">
        <authorList>
            <person name="Steffen K."/>
            <person name="Cardenas P."/>
        </authorList>
    </citation>
    <scope>NUCLEOTIDE SEQUENCE</scope>
</reference>
<dbReference type="EMBL" id="CASHTH010000322">
    <property type="protein sequence ID" value="CAI7997683.1"/>
    <property type="molecule type" value="Genomic_DNA"/>
</dbReference>
<dbReference type="Gene3D" id="1.20.58.2140">
    <property type="match status" value="1"/>
</dbReference>